<accession>A0A1G2CU03</accession>
<evidence type="ECO:0000313" key="2">
    <source>
        <dbReference type="EMBL" id="OGZ04843.1"/>
    </source>
</evidence>
<dbReference type="Proteomes" id="UP000177122">
    <property type="component" value="Unassembled WGS sequence"/>
</dbReference>
<dbReference type="SUPFAM" id="SSF69786">
    <property type="entry name" value="YggU-like"/>
    <property type="match status" value="1"/>
</dbReference>
<sequence length="75" mass="8500">MKEYRIKVLAEQKRESVERARDGRLLVSVNAKRVEGRANERARGLVAEFLSVPVCDVSIVRGHNLPTKTIRVRTA</sequence>
<dbReference type="AlphaFoldDB" id="A0A1G2CU03"/>
<evidence type="ECO:0008006" key="4">
    <source>
        <dbReference type="Google" id="ProtNLM"/>
    </source>
</evidence>
<dbReference type="Gene3D" id="3.30.1200.10">
    <property type="entry name" value="YggU-like"/>
    <property type="match status" value="1"/>
</dbReference>
<comment type="similarity">
    <text evidence="1">Belongs to the UPF0235 family.</text>
</comment>
<evidence type="ECO:0000313" key="3">
    <source>
        <dbReference type="Proteomes" id="UP000177122"/>
    </source>
</evidence>
<name>A0A1G2CU03_9BACT</name>
<dbReference type="SMART" id="SM01152">
    <property type="entry name" value="DUF167"/>
    <property type="match status" value="1"/>
</dbReference>
<dbReference type="Pfam" id="PF02594">
    <property type="entry name" value="DUF167"/>
    <property type="match status" value="1"/>
</dbReference>
<organism evidence="2 3">
    <name type="scientific">Candidatus Lloydbacteria bacterium RIFCSPHIGHO2_01_FULL_49_22</name>
    <dbReference type="NCBI Taxonomy" id="1798658"/>
    <lineage>
        <taxon>Bacteria</taxon>
        <taxon>Candidatus Lloydiibacteriota</taxon>
    </lineage>
</organism>
<reference evidence="2 3" key="1">
    <citation type="journal article" date="2016" name="Nat. Commun.">
        <title>Thousands of microbial genomes shed light on interconnected biogeochemical processes in an aquifer system.</title>
        <authorList>
            <person name="Anantharaman K."/>
            <person name="Brown C.T."/>
            <person name="Hug L.A."/>
            <person name="Sharon I."/>
            <person name="Castelle C.J."/>
            <person name="Probst A.J."/>
            <person name="Thomas B.C."/>
            <person name="Singh A."/>
            <person name="Wilkins M.J."/>
            <person name="Karaoz U."/>
            <person name="Brodie E.L."/>
            <person name="Williams K.H."/>
            <person name="Hubbard S.S."/>
            <person name="Banfield J.F."/>
        </authorList>
    </citation>
    <scope>NUCLEOTIDE SEQUENCE [LARGE SCALE GENOMIC DNA]</scope>
</reference>
<comment type="caution">
    <text evidence="2">The sequence shown here is derived from an EMBL/GenBank/DDBJ whole genome shotgun (WGS) entry which is preliminary data.</text>
</comment>
<dbReference type="InterPro" id="IPR003746">
    <property type="entry name" value="DUF167"/>
</dbReference>
<evidence type="ECO:0000256" key="1">
    <source>
        <dbReference type="ARBA" id="ARBA00010364"/>
    </source>
</evidence>
<proteinExistence type="inferred from homology"/>
<dbReference type="InterPro" id="IPR036591">
    <property type="entry name" value="YggU-like_sf"/>
</dbReference>
<gene>
    <name evidence="2" type="ORF">A2845_05115</name>
</gene>
<dbReference type="EMBL" id="MHLI01000019">
    <property type="protein sequence ID" value="OGZ04843.1"/>
    <property type="molecule type" value="Genomic_DNA"/>
</dbReference>
<dbReference type="NCBIfam" id="TIGR00251">
    <property type="entry name" value="DUF167 family protein"/>
    <property type="match status" value="1"/>
</dbReference>
<protein>
    <recommendedName>
        <fullName evidence="4">DUF167 domain-containing protein</fullName>
    </recommendedName>
</protein>